<proteinExistence type="predicted"/>
<dbReference type="OrthoDB" id="120414at2759"/>
<evidence type="ECO:0000313" key="2">
    <source>
        <dbReference type="Proteomes" id="UP000198211"/>
    </source>
</evidence>
<reference evidence="2" key="1">
    <citation type="submission" date="2017-03" db="EMBL/GenBank/DDBJ databases">
        <title>Phytopthora megakarya and P. palmivora, two closely related causual agents of cacao black pod achieved similar genome size and gene model numbers by different mechanisms.</title>
        <authorList>
            <person name="Ali S."/>
            <person name="Shao J."/>
            <person name="Larry D.J."/>
            <person name="Kronmiller B."/>
            <person name="Shen D."/>
            <person name="Strem M.D."/>
            <person name="Melnick R.L."/>
            <person name="Guiltinan M.J."/>
            <person name="Tyler B.M."/>
            <person name="Meinhardt L.W."/>
            <person name="Bailey B.A."/>
        </authorList>
    </citation>
    <scope>NUCLEOTIDE SEQUENCE [LARGE SCALE GENOMIC DNA]</scope>
    <source>
        <strain evidence="2">zdho120</strain>
    </source>
</reference>
<protein>
    <submittedName>
        <fullName evidence="1">Uncharacterized protein</fullName>
    </submittedName>
</protein>
<organism evidence="1 2">
    <name type="scientific">Phytophthora megakarya</name>
    <dbReference type="NCBI Taxonomy" id="4795"/>
    <lineage>
        <taxon>Eukaryota</taxon>
        <taxon>Sar</taxon>
        <taxon>Stramenopiles</taxon>
        <taxon>Oomycota</taxon>
        <taxon>Peronosporomycetes</taxon>
        <taxon>Peronosporales</taxon>
        <taxon>Peronosporaceae</taxon>
        <taxon>Phytophthora</taxon>
    </lineage>
</organism>
<dbReference type="AlphaFoldDB" id="A0A225WI44"/>
<name>A0A225WI44_9STRA</name>
<gene>
    <name evidence="1" type="ORF">PHMEG_0008666</name>
</gene>
<accession>A0A225WI44</accession>
<evidence type="ECO:0000313" key="1">
    <source>
        <dbReference type="EMBL" id="OWZ17393.1"/>
    </source>
</evidence>
<comment type="caution">
    <text evidence="1">The sequence shown here is derived from an EMBL/GenBank/DDBJ whole genome shotgun (WGS) entry which is preliminary data.</text>
</comment>
<dbReference type="EMBL" id="NBNE01000760">
    <property type="protein sequence ID" value="OWZ17393.1"/>
    <property type="molecule type" value="Genomic_DNA"/>
</dbReference>
<dbReference type="Proteomes" id="UP000198211">
    <property type="component" value="Unassembled WGS sequence"/>
</dbReference>
<keyword evidence="2" id="KW-1185">Reference proteome</keyword>
<sequence length="242" mass="26965">MGNASKWWVDMDRRTPERKRNWTYLAKALLRRHGEKLDESTTEWRVRMRRMISGKPMLILRPGYATCGQESRVLLAQFYCSLDKTTKKLVKQHFKPRTMEEAVKKATDIDDPMDNVAQGMMNIGKSWATAPSRYVVPMDGTTGQTSVIPGVSGTGMGAWVSGQKTGLKARGAPGGALFTNHQDVYTAFSVLGGSEGEGTVEVGPVPTDLKWQSQPHEADCEDKTKTRDGNVQWRSVRRQCAV</sequence>